<sequence length="103" mass="10987">MDQPDRDLPVHRWAFPVSGSLLVDSRTDNPLPKREFSPGTGKLIGLMTARSNMLTIACISMYQAGLQGSTTTTTNGTRGGHLGTDAALQAAIAWSAKSTLRMP</sequence>
<name>A0A846TTW7_9MICC</name>
<dbReference type="AlphaFoldDB" id="A0A846TTW7"/>
<accession>A0A846TTW7</accession>
<dbReference type="EMBL" id="JAAVUN010000025">
    <property type="protein sequence ID" value="NKE10450.1"/>
    <property type="molecule type" value="Genomic_DNA"/>
</dbReference>
<evidence type="ECO:0000313" key="2">
    <source>
        <dbReference type="Proteomes" id="UP000521379"/>
    </source>
</evidence>
<evidence type="ECO:0000313" key="1">
    <source>
        <dbReference type="EMBL" id="NKE10450.1"/>
    </source>
</evidence>
<proteinExistence type="predicted"/>
<dbReference type="RefSeq" id="WP_157980545.1">
    <property type="nucleotide sequence ID" value="NZ_JAAVUN010000025.1"/>
</dbReference>
<comment type="caution">
    <text evidence="1">The sequence shown here is derived from an EMBL/GenBank/DDBJ whole genome shotgun (WGS) entry which is preliminary data.</text>
</comment>
<keyword evidence="2" id="KW-1185">Reference proteome</keyword>
<dbReference type="Proteomes" id="UP000521379">
    <property type="component" value="Unassembled WGS sequence"/>
</dbReference>
<organism evidence="1 2">
    <name type="scientific">Kocuria subflava</name>
    <dbReference type="NCBI Taxonomy" id="1736139"/>
    <lineage>
        <taxon>Bacteria</taxon>
        <taxon>Bacillati</taxon>
        <taxon>Actinomycetota</taxon>
        <taxon>Actinomycetes</taxon>
        <taxon>Micrococcales</taxon>
        <taxon>Micrococcaceae</taxon>
        <taxon>Kocuria</taxon>
    </lineage>
</organism>
<protein>
    <submittedName>
        <fullName evidence="1">Uncharacterized protein</fullName>
    </submittedName>
</protein>
<reference evidence="1 2" key="1">
    <citation type="submission" date="2020-02" db="EMBL/GenBank/DDBJ databases">
        <authorList>
            <person name="Sun Q."/>
        </authorList>
    </citation>
    <scope>NUCLEOTIDE SEQUENCE [LARGE SCALE GENOMIC DNA]</scope>
    <source>
        <strain evidence="1 2">YIM 13062</strain>
    </source>
</reference>
<gene>
    <name evidence="1" type="ORF">GTW58_11025</name>
</gene>